<name>A0AAN6G7Q1_9BASI</name>
<protein>
    <submittedName>
        <fullName evidence="1">Uncharacterized protein</fullName>
    </submittedName>
</protein>
<feature type="non-terminal residue" evidence="1">
    <location>
        <position position="1"/>
    </location>
</feature>
<proteinExistence type="predicted"/>
<gene>
    <name evidence="1" type="ORF">OC842_005251</name>
</gene>
<evidence type="ECO:0000313" key="1">
    <source>
        <dbReference type="EMBL" id="KAK0526253.1"/>
    </source>
</evidence>
<comment type="caution">
    <text evidence="1">The sequence shown here is derived from an EMBL/GenBank/DDBJ whole genome shotgun (WGS) entry which is preliminary data.</text>
</comment>
<dbReference type="EMBL" id="JAPDMQ010000361">
    <property type="protein sequence ID" value="KAK0526253.1"/>
    <property type="molecule type" value="Genomic_DNA"/>
</dbReference>
<dbReference type="AlphaFoldDB" id="A0AAN6G7Q1"/>
<dbReference type="Proteomes" id="UP001176521">
    <property type="component" value="Unassembled WGS sequence"/>
</dbReference>
<sequence length="183" mass="19742">KHLVATAADCRMGPLSAAAFLSPAQEHDASDDAPLPVLPGRHFTYAWVIKNTGAVPFPTRLRLLQVVVTRRRWTFLGSVSVDGGDGSTVSGDEDFLERVSPAVNENQVKEEGQESNASTAVAVAEDRAAEERNFLSTDLDRRLLRSALALGVCWQTWALVDDLGRGIVGGLPLVIYCEALLTI</sequence>
<accession>A0AAN6G7Q1</accession>
<keyword evidence="2" id="KW-1185">Reference proteome</keyword>
<organism evidence="1 2">
    <name type="scientific">Tilletia horrida</name>
    <dbReference type="NCBI Taxonomy" id="155126"/>
    <lineage>
        <taxon>Eukaryota</taxon>
        <taxon>Fungi</taxon>
        <taxon>Dikarya</taxon>
        <taxon>Basidiomycota</taxon>
        <taxon>Ustilaginomycotina</taxon>
        <taxon>Exobasidiomycetes</taxon>
        <taxon>Tilletiales</taxon>
        <taxon>Tilletiaceae</taxon>
        <taxon>Tilletia</taxon>
    </lineage>
</organism>
<reference evidence="1" key="1">
    <citation type="journal article" date="2023" name="PhytoFront">
        <title>Draft Genome Resources of Seven Strains of Tilletia horrida, Causal Agent of Kernel Smut of Rice.</title>
        <authorList>
            <person name="Khanal S."/>
            <person name="Antony Babu S."/>
            <person name="Zhou X.G."/>
        </authorList>
    </citation>
    <scope>NUCLEOTIDE SEQUENCE</scope>
    <source>
        <strain evidence="1">TX3</strain>
    </source>
</reference>
<evidence type="ECO:0000313" key="2">
    <source>
        <dbReference type="Proteomes" id="UP001176521"/>
    </source>
</evidence>